<reference evidence="1" key="1">
    <citation type="submission" date="2020-05" db="EMBL/GenBank/DDBJ databases">
        <authorList>
            <person name="Chiriac C."/>
            <person name="Salcher M."/>
            <person name="Ghai R."/>
            <person name="Kavagutti S V."/>
        </authorList>
    </citation>
    <scope>NUCLEOTIDE SEQUENCE</scope>
</reference>
<organism evidence="1">
    <name type="scientific">freshwater metagenome</name>
    <dbReference type="NCBI Taxonomy" id="449393"/>
    <lineage>
        <taxon>unclassified sequences</taxon>
        <taxon>metagenomes</taxon>
        <taxon>ecological metagenomes</taxon>
    </lineage>
</organism>
<proteinExistence type="predicted"/>
<dbReference type="EMBL" id="CAFBMK010000072">
    <property type="protein sequence ID" value="CAB4914175.1"/>
    <property type="molecule type" value="Genomic_DNA"/>
</dbReference>
<name>A0A6J7HCE4_9ZZZZ</name>
<protein>
    <submittedName>
        <fullName evidence="1">Unannotated protein</fullName>
    </submittedName>
</protein>
<gene>
    <name evidence="1" type="ORF">UFOPK3564_01455</name>
</gene>
<dbReference type="AlphaFoldDB" id="A0A6J7HCE4"/>
<accession>A0A6J7HCE4</accession>
<evidence type="ECO:0000313" key="1">
    <source>
        <dbReference type="EMBL" id="CAB4914175.1"/>
    </source>
</evidence>
<sequence length="107" mass="12421">MCILTSHEPRCLRAQVCEPPLAEPFLADDCMNELFNRYRLRNPKQPTRDTNVLHLARQKHRLVHRAVERQEHLEQRAVPVLPPLPRGRGSLLSGTHARGWSRADIQF</sequence>